<evidence type="ECO:0000256" key="3">
    <source>
        <dbReference type="ARBA" id="ARBA00005470"/>
    </source>
</evidence>
<dbReference type="GO" id="GO:0000070">
    <property type="term" value="P:mitotic sister chromatid segregation"/>
    <property type="evidence" value="ECO:0007669"/>
    <property type="project" value="TreeGrafter"/>
</dbReference>
<dbReference type="RefSeq" id="XP_062723864.1">
    <property type="nucleotide sequence ID" value="XM_062871498.1"/>
</dbReference>
<organism evidence="7 8">
    <name type="scientific">Chaetomium strumarium</name>
    <dbReference type="NCBI Taxonomy" id="1170767"/>
    <lineage>
        <taxon>Eukaryota</taxon>
        <taxon>Fungi</taxon>
        <taxon>Dikarya</taxon>
        <taxon>Ascomycota</taxon>
        <taxon>Pezizomycotina</taxon>
        <taxon>Sordariomycetes</taxon>
        <taxon>Sordariomycetidae</taxon>
        <taxon>Sordariales</taxon>
        <taxon>Chaetomiaceae</taxon>
        <taxon>Chaetomium</taxon>
    </lineage>
</organism>
<evidence type="ECO:0000313" key="8">
    <source>
        <dbReference type="Proteomes" id="UP001273166"/>
    </source>
</evidence>
<keyword evidence="6" id="KW-0137">Centromere</keyword>
<keyword evidence="4" id="KW-0158">Chromosome</keyword>
<evidence type="ECO:0000256" key="4">
    <source>
        <dbReference type="ARBA" id="ARBA00022454"/>
    </source>
</evidence>
<evidence type="ECO:0000256" key="6">
    <source>
        <dbReference type="ARBA" id="ARBA00023328"/>
    </source>
</evidence>
<name>A0AAJ0GXS8_9PEZI</name>
<dbReference type="EMBL" id="JAUDZG010000002">
    <property type="protein sequence ID" value="KAK3308084.1"/>
    <property type="molecule type" value="Genomic_DNA"/>
</dbReference>
<comment type="similarity">
    <text evidence="3">Belongs to the CENP-I/CTF3 family.</text>
</comment>
<dbReference type="GeneID" id="87890327"/>
<sequence length="694" mass="77051">MTSPEGDDLDRLLGDLEAASKVPAKRRQVSIKSTVERIASLLNDRGALPDELARIVELVTVRNQLDQASLAAILRNLYPLGKVSDEVVLRIVGALGHGQLKPLLPLQALMLRWLVMVYHLLEKPAILSQTYGVLFGLLDTAAIRPPLCHLLALVTRRKHVRAFRIQAILNLFRQTGGDPNLTGLLRVFKNYYPEIIVGDATKGRAAAFKHPDPQWRARLDEIQQQHSEHQDDGGVRNGFAVNHALGRRLKGTKALFPTVHTLHAHEDSVTLEEIDSAESLAKNLEKIELPSQLVAVLADPLLQKLLLLRPDAEASSRISNWLMACVDDVARGDADPAYLEDMLEVVHDYAVSTKTLPPLLLTFFERYLSVWNGSHNRDLVFEALSFVPLLEFKALSRILELLEHAVLDNTPASQVSVLKFYTLLLRRWAVTVEVSGHLDSLPWASIPELIQRVNRLALTLTQTSPTVGTYLAILDSLAASSRLYSNPEMLQHIEITIPPPTLVYLLFFSPSLAVMSRLCGVLVAYKRALEAVMSPSAGRELSQREKPQVNVFNGFLMDLCNCLWRGRAFSTTDVNAQGCRIPQSIQPALQSYLRAADPDLSLSTAFDLSHSPLLCLQSISSVRLLEEVDLEGIRSRHAGPVTQSSLSQLAHRGGLNLSWQEYRAGVLDHLESQGFSGVSQLMHNTMKNLMKAKR</sequence>
<dbReference type="PANTHER" id="PTHR48208:SF2">
    <property type="entry name" value="CENTROMERE PROTEIN I"/>
    <property type="match status" value="1"/>
</dbReference>
<evidence type="ECO:0000256" key="2">
    <source>
        <dbReference type="ARBA" id="ARBA00004584"/>
    </source>
</evidence>
<evidence type="ECO:0000256" key="1">
    <source>
        <dbReference type="ARBA" id="ARBA00004123"/>
    </source>
</evidence>
<dbReference type="AlphaFoldDB" id="A0AAJ0GXS8"/>
<comment type="caution">
    <text evidence="7">The sequence shown here is derived from an EMBL/GenBank/DDBJ whole genome shotgun (WGS) entry which is preliminary data.</text>
</comment>
<dbReference type="Pfam" id="PF07778">
    <property type="entry name" value="CENP-I"/>
    <property type="match status" value="1"/>
</dbReference>
<dbReference type="PANTHER" id="PTHR48208">
    <property type="entry name" value="CENTROMERE PROTEIN I"/>
    <property type="match status" value="1"/>
</dbReference>
<evidence type="ECO:0000256" key="5">
    <source>
        <dbReference type="ARBA" id="ARBA00023242"/>
    </source>
</evidence>
<dbReference type="GO" id="GO:0000939">
    <property type="term" value="C:inner kinetochore"/>
    <property type="evidence" value="ECO:0007669"/>
    <property type="project" value="TreeGrafter"/>
</dbReference>
<accession>A0AAJ0GXS8</accession>
<gene>
    <name evidence="7" type="ORF">B0T15DRAFT_96526</name>
</gene>
<evidence type="ECO:0000313" key="7">
    <source>
        <dbReference type="EMBL" id="KAK3308084.1"/>
    </source>
</evidence>
<dbReference type="CDD" id="cd22647">
    <property type="entry name" value="CTF3_NTD_HEAT"/>
    <property type="match status" value="1"/>
</dbReference>
<keyword evidence="5" id="KW-0539">Nucleus</keyword>
<dbReference type="GO" id="GO:0005634">
    <property type="term" value="C:nucleus"/>
    <property type="evidence" value="ECO:0007669"/>
    <property type="project" value="UniProtKB-SubCell"/>
</dbReference>
<dbReference type="Proteomes" id="UP001273166">
    <property type="component" value="Unassembled WGS sequence"/>
</dbReference>
<reference evidence="7" key="2">
    <citation type="submission" date="2023-06" db="EMBL/GenBank/DDBJ databases">
        <authorList>
            <consortium name="Lawrence Berkeley National Laboratory"/>
            <person name="Mondo S.J."/>
            <person name="Hensen N."/>
            <person name="Bonometti L."/>
            <person name="Westerberg I."/>
            <person name="Brannstrom I.O."/>
            <person name="Guillou S."/>
            <person name="Cros-Aarteil S."/>
            <person name="Calhoun S."/>
            <person name="Haridas S."/>
            <person name="Kuo A."/>
            <person name="Pangilinan J."/>
            <person name="Riley R."/>
            <person name="Labutti K."/>
            <person name="Andreopoulos B."/>
            <person name="Lipzen A."/>
            <person name="Chen C."/>
            <person name="Yanf M."/>
            <person name="Daum C."/>
            <person name="Ng V."/>
            <person name="Clum A."/>
            <person name="Steindorff A."/>
            <person name="Ohm R."/>
            <person name="Martin F."/>
            <person name="Silar P."/>
            <person name="Natvig D."/>
            <person name="Lalanne C."/>
            <person name="Gautier V."/>
            <person name="Ament-Velasquez S.L."/>
            <person name="Kruys A."/>
            <person name="Hutchinson M.I."/>
            <person name="Powell A.J."/>
            <person name="Barry K."/>
            <person name="Miller A.N."/>
            <person name="Grigoriev I.V."/>
            <person name="Debuchy R."/>
            <person name="Gladieux P."/>
            <person name="Thoren M.H."/>
            <person name="Johannesson H."/>
        </authorList>
    </citation>
    <scope>NUCLEOTIDE SEQUENCE</scope>
    <source>
        <strain evidence="7">CBS 333.67</strain>
    </source>
</reference>
<proteinExistence type="inferred from homology"/>
<comment type="subcellular location">
    <subcellularLocation>
        <location evidence="2">Chromosome</location>
        <location evidence="2">Centromere</location>
    </subcellularLocation>
    <subcellularLocation>
        <location evidence="1">Nucleus</location>
    </subcellularLocation>
</comment>
<protein>
    <submittedName>
        <fullName evidence="7">Mis6-domain-containing protein</fullName>
    </submittedName>
</protein>
<reference evidence="7" key="1">
    <citation type="journal article" date="2023" name="Mol. Phylogenet. Evol.">
        <title>Genome-scale phylogeny and comparative genomics of the fungal order Sordariales.</title>
        <authorList>
            <person name="Hensen N."/>
            <person name="Bonometti L."/>
            <person name="Westerberg I."/>
            <person name="Brannstrom I.O."/>
            <person name="Guillou S."/>
            <person name="Cros-Aarteil S."/>
            <person name="Calhoun S."/>
            <person name="Haridas S."/>
            <person name="Kuo A."/>
            <person name="Mondo S."/>
            <person name="Pangilinan J."/>
            <person name="Riley R."/>
            <person name="LaButti K."/>
            <person name="Andreopoulos B."/>
            <person name="Lipzen A."/>
            <person name="Chen C."/>
            <person name="Yan M."/>
            <person name="Daum C."/>
            <person name="Ng V."/>
            <person name="Clum A."/>
            <person name="Steindorff A."/>
            <person name="Ohm R.A."/>
            <person name="Martin F."/>
            <person name="Silar P."/>
            <person name="Natvig D.O."/>
            <person name="Lalanne C."/>
            <person name="Gautier V."/>
            <person name="Ament-Velasquez S.L."/>
            <person name="Kruys A."/>
            <person name="Hutchinson M.I."/>
            <person name="Powell A.J."/>
            <person name="Barry K."/>
            <person name="Miller A.N."/>
            <person name="Grigoriev I.V."/>
            <person name="Debuchy R."/>
            <person name="Gladieux P."/>
            <person name="Hiltunen Thoren M."/>
            <person name="Johannesson H."/>
        </authorList>
    </citation>
    <scope>NUCLEOTIDE SEQUENCE</scope>
    <source>
        <strain evidence="7">CBS 333.67</strain>
    </source>
</reference>
<dbReference type="GO" id="GO:0034080">
    <property type="term" value="P:CENP-A containing chromatin assembly"/>
    <property type="evidence" value="ECO:0007669"/>
    <property type="project" value="TreeGrafter"/>
</dbReference>
<dbReference type="InterPro" id="IPR012485">
    <property type="entry name" value="CENP-I"/>
</dbReference>
<keyword evidence="8" id="KW-1185">Reference proteome</keyword>